<dbReference type="Proteomes" id="UP000437748">
    <property type="component" value="Unassembled WGS sequence"/>
</dbReference>
<dbReference type="RefSeq" id="WP_153418303.1">
    <property type="nucleotide sequence ID" value="NZ_WFLM01000001.1"/>
</dbReference>
<evidence type="ECO:0000256" key="2">
    <source>
        <dbReference type="ARBA" id="ARBA00022670"/>
    </source>
</evidence>
<dbReference type="CDD" id="cd07560">
    <property type="entry name" value="Peptidase_S41_CPP"/>
    <property type="match status" value="1"/>
</dbReference>
<reference evidence="9 10" key="1">
    <citation type="submission" date="2019-10" db="EMBL/GenBank/DDBJ databases">
        <title>New species of Slilvanegrellaceae.</title>
        <authorList>
            <person name="Pitt A."/>
            <person name="Hahn M.W."/>
        </authorList>
    </citation>
    <scope>NUCLEOTIDE SEQUENCE [LARGE SCALE GENOMIC DNA]</scope>
    <source>
        <strain evidence="9 10">SP-Ram-0.45-NSY-1</strain>
    </source>
</reference>
<dbReference type="SUPFAM" id="SSF50156">
    <property type="entry name" value="PDZ domain-like"/>
    <property type="match status" value="1"/>
</dbReference>
<evidence type="ECO:0000313" key="10">
    <source>
        <dbReference type="Proteomes" id="UP000437748"/>
    </source>
</evidence>
<feature type="domain" description="PDZ" evidence="8">
    <location>
        <begin position="261"/>
        <end position="336"/>
    </location>
</feature>
<dbReference type="PANTHER" id="PTHR32060">
    <property type="entry name" value="TAIL-SPECIFIC PROTEASE"/>
    <property type="match status" value="1"/>
</dbReference>
<sequence>MTLPKRKILFTIAAIAIVVPIGQYFKIIPSFQFAISEESPKKATKSTIPFLTCSTLSDRMKDFLKNHYDFRSFNEELSKRTFDMFIKLLDPGKLYFTKEDISEFAKQEPSLFKNINNYDCRLITGENGIYERYKKRLNEATILAKSALNEKPDFTKEEFIETDRKKTDWANSPADLKDRWRKTIKFIILNMKDSDEIEKIKTRLSKRYDLIKKDVEGKSTDDIYSLFLNSFALSLDPHSSFLTPVDNQQFQMDFSLKFVGIGATLKGIDGYTIIDAIVPGGAAAKDGRLKKNDKIVAVDSGDGSGIQDVIEMDLSKVVQLIRGKEGTIVKLVILRKDLDGKMNRFTVTLKRAVVQIKDSEAKSDILNINNKKIGIINLPSFYIDYKGCQDNPSSCRSSSNDMLREVKKLKASKVDGIVVDLRRNGGGDLSETQRIVALFIKDPIVTQVEDKEKNVRTLSVEVKEPAYTGPLAILVSKYTASASEILSGAVQDYGRGLILGDSRTFGKGTVQTVFEVPGTGGRSTDGAIHVTIAKFFRPSGKSNQEKGVLSDIIIPDIIDATDIGEKENDYALPYTTIKASRDFKPERDLKEDISKLQKMSSERVDKSAEFKKIVDAINKARKDKNTLVSLKENKDTKDKDKEKNVAQNSLKTKEKKIVNNKDTASKEKEKEKIDKLKTSNEELSFLSEDEDTPEFSTKVVRKNDIQLKEAANILLDEIRLTSNFKKD</sequence>
<evidence type="ECO:0000256" key="1">
    <source>
        <dbReference type="ARBA" id="ARBA00009179"/>
    </source>
</evidence>
<dbReference type="AlphaFoldDB" id="A0A6N6VVY2"/>
<gene>
    <name evidence="9" type="ORF">GCL60_02335</name>
</gene>
<dbReference type="Pfam" id="PF17804">
    <property type="entry name" value="TSP_NTD"/>
    <property type="match status" value="1"/>
</dbReference>
<dbReference type="CDD" id="cd06782">
    <property type="entry name" value="cpPDZ_CPP-like"/>
    <property type="match status" value="1"/>
</dbReference>
<dbReference type="Pfam" id="PF11818">
    <property type="entry name" value="DUF3340"/>
    <property type="match status" value="1"/>
</dbReference>
<dbReference type="SMART" id="SM00228">
    <property type="entry name" value="PDZ"/>
    <property type="match status" value="1"/>
</dbReference>
<dbReference type="InterPro" id="IPR036034">
    <property type="entry name" value="PDZ_sf"/>
</dbReference>
<dbReference type="InterPro" id="IPR004447">
    <property type="entry name" value="Peptidase_S41A"/>
</dbReference>
<dbReference type="NCBIfam" id="TIGR00225">
    <property type="entry name" value="prc"/>
    <property type="match status" value="1"/>
</dbReference>
<comment type="caution">
    <text evidence="9">The sequence shown here is derived from an EMBL/GenBank/DDBJ whole genome shotgun (WGS) entry which is preliminary data.</text>
</comment>
<dbReference type="Pfam" id="PF03572">
    <property type="entry name" value="Peptidase_S41"/>
    <property type="match status" value="1"/>
</dbReference>
<feature type="transmembrane region" description="Helical" evidence="7">
    <location>
        <begin position="7"/>
        <end position="25"/>
    </location>
</feature>
<feature type="region of interest" description="Disordered" evidence="6">
    <location>
        <begin position="628"/>
        <end position="674"/>
    </location>
</feature>
<dbReference type="PROSITE" id="PS50106">
    <property type="entry name" value="PDZ"/>
    <property type="match status" value="1"/>
</dbReference>
<dbReference type="GO" id="GO:0008236">
    <property type="term" value="F:serine-type peptidase activity"/>
    <property type="evidence" value="ECO:0007669"/>
    <property type="project" value="UniProtKB-KW"/>
</dbReference>
<keyword evidence="7" id="KW-1133">Transmembrane helix</keyword>
<evidence type="ECO:0000256" key="7">
    <source>
        <dbReference type="SAM" id="Phobius"/>
    </source>
</evidence>
<dbReference type="PANTHER" id="PTHR32060:SF22">
    <property type="entry name" value="CARBOXYL-TERMINAL-PROCESSING PEPTIDASE 3, CHLOROPLASTIC"/>
    <property type="match status" value="1"/>
</dbReference>
<dbReference type="InterPro" id="IPR001478">
    <property type="entry name" value="PDZ"/>
</dbReference>
<evidence type="ECO:0000256" key="3">
    <source>
        <dbReference type="ARBA" id="ARBA00022801"/>
    </source>
</evidence>
<evidence type="ECO:0000256" key="4">
    <source>
        <dbReference type="ARBA" id="ARBA00022825"/>
    </source>
</evidence>
<name>A0A6N6VVY2_9BACT</name>
<evidence type="ECO:0000256" key="6">
    <source>
        <dbReference type="SAM" id="MobiDB-lite"/>
    </source>
</evidence>
<evidence type="ECO:0000313" key="9">
    <source>
        <dbReference type="EMBL" id="KAB8040785.1"/>
    </source>
</evidence>
<dbReference type="SUPFAM" id="SSF52096">
    <property type="entry name" value="ClpP/crotonase"/>
    <property type="match status" value="1"/>
</dbReference>
<dbReference type="InterPro" id="IPR040573">
    <property type="entry name" value="TSP_N"/>
</dbReference>
<dbReference type="GO" id="GO:0030288">
    <property type="term" value="C:outer membrane-bounded periplasmic space"/>
    <property type="evidence" value="ECO:0007669"/>
    <property type="project" value="TreeGrafter"/>
</dbReference>
<evidence type="ECO:0000256" key="5">
    <source>
        <dbReference type="RuleBase" id="RU004404"/>
    </source>
</evidence>
<dbReference type="Gene3D" id="3.90.226.10">
    <property type="entry name" value="2-enoyl-CoA Hydratase, Chain A, domain 1"/>
    <property type="match status" value="1"/>
</dbReference>
<dbReference type="InterPro" id="IPR005151">
    <property type="entry name" value="Tail-specific_protease"/>
</dbReference>
<keyword evidence="10" id="KW-1185">Reference proteome</keyword>
<dbReference type="Pfam" id="PF00595">
    <property type="entry name" value="PDZ"/>
    <property type="match status" value="1"/>
</dbReference>
<protein>
    <recommendedName>
        <fullName evidence="8">PDZ domain-containing protein</fullName>
    </recommendedName>
</protein>
<dbReference type="GO" id="GO:0007165">
    <property type="term" value="P:signal transduction"/>
    <property type="evidence" value="ECO:0007669"/>
    <property type="project" value="TreeGrafter"/>
</dbReference>
<dbReference type="SMART" id="SM00245">
    <property type="entry name" value="TSPc"/>
    <property type="match status" value="1"/>
</dbReference>
<keyword evidence="2 5" id="KW-0645">Protease</keyword>
<keyword evidence="7" id="KW-0472">Membrane</keyword>
<dbReference type="EMBL" id="WFLM01000001">
    <property type="protein sequence ID" value="KAB8040785.1"/>
    <property type="molecule type" value="Genomic_DNA"/>
</dbReference>
<organism evidence="9 10">
    <name type="scientific">Silvanigrella paludirubra</name>
    <dbReference type="NCBI Taxonomy" id="2499159"/>
    <lineage>
        <taxon>Bacteria</taxon>
        <taxon>Pseudomonadati</taxon>
        <taxon>Bdellovibrionota</taxon>
        <taxon>Oligoflexia</taxon>
        <taxon>Silvanigrellales</taxon>
        <taxon>Silvanigrellaceae</taxon>
        <taxon>Silvanigrella</taxon>
    </lineage>
</organism>
<dbReference type="GO" id="GO:0006508">
    <property type="term" value="P:proteolysis"/>
    <property type="evidence" value="ECO:0007669"/>
    <property type="project" value="UniProtKB-KW"/>
</dbReference>
<keyword evidence="7" id="KW-0812">Transmembrane</keyword>
<comment type="similarity">
    <text evidence="1 5">Belongs to the peptidase S41A family.</text>
</comment>
<dbReference type="GO" id="GO:0004175">
    <property type="term" value="F:endopeptidase activity"/>
    <property type="evidence" value="ECO:0007669"/>
    <property type="project" value="TreeGrafter"/>
</dbReference>
<feature type="compositionally biased region" description="Basic and acidic residues" evidence="6">
    <location>
        <begin position="651"/>
        <end position="674"/>
    </location>
</feature>
<dbReference type="InterPro" id="IPR020992">
    <property type="entry name" value="Tail_Prtase_C"/>
</dbReference>
<dbReference type="Gene3D" id="2.30.42.10">
    <property type="match status" value="1"/>
</dbReference>
<proteinExistence type="inferred from homology"/>
<keyword evidence="4 5" id="KW-0720">Serine protease</keyword>
<accession>A0A6N6VVY2</accession>
<feature type="compositionally biased region" description="Basic and acidic residues" evidence="6">
    <location>
        <begin position="628"/>
        <end position="644"/>
    </location>
</feature>
<evidence type="ECO:0000259" key="8">
    <source>
        <dbReference type="PROSITE" id="PS50106"/>
    </source>
</evidence>
<dbReference type="InterPro" id="IPR029045">
    <property type="entry name" value="ClpP/crotonase-like_dom_sf"/>
</dbReference>
<keyword evidence="3 5" id="KW-0378">Hydrolase</keyword>
<dbReference type="OrthoDB" id="5287407at2"/>